<dbReference type="EMBL" id="JBBMER010000007">
    <property type="protein sequence ID" value="MEQ2380230.1"/>
    <property type="molecule type" value="Genomic_DNA"/>
</dbReference>
<feature type="domain" description="Spore protein YkvP/CgeB glycosyl transferase-like" evidence="1">
    <location>
        <begin position="246"/>
        <end position="377"/>
    </location>
</feature>
<evidence type="ECO:0000259" key="1">
    <source>
        <dbReference type="Pfam" id="PF13524"/>
    </source>
</evidence>
<dbReference type="InterPro" id="IPR055259">
    <property type="entry name" value="YkvP/CgeB_Glyco_trans-like"/>
</dbReference>
<comment type="caution">
    <text evidence="2">The sequence shown here is derived from an EMBL/GenBank/DDBJ whole genome shotgun (WGS) entry which is preliminary data.</text>
</comment>
<evidence type="ECO:0000313" key="2">
    <source>
        <dbReference type="EMBL" id="MEQ2380230.1"/>
    </source>
</evidence>
<dbReference type="SUPFAM" id="SSF53756">
    <property type="entry name" value="UDP-Glycosyltransferase/glycogen phosphorylase"/>
    <property type="match status" value="1"/>
</dbReference>
<dbReference type="Pfam" id="PF13524">
    <property type="entry name" value="Glyco_trans_1_2"/>
    <property type="match status" value="1"/>
</dbReference>
<name>A0ABV1BYU1_9FIRM</name>
<accession>A0ABV1BYU1</accession>
<dbReference type="Proteomes" id="UP001442364">
    <property type="component" value="Unassembled WGS sequence"/>
</dbReference>
<gene>
    <name evidence="2" type="ORF">WMO14_10095</name>
</gene>
<keyword evidence="2" id="KW-0808">Transferase</keyword>
<dbReference type="RefSeq" id="WP_090140410.1">
    <property type="nucleotide sequence ID" value="NZ_JBBMER010000007.1"/>
</dbReference>
<dbReference type="GO" id="GO:0016757">
    <property type="term" value="F:glycosyltransferase activity"/>
    <property type="evidence" value="ECO:0007669"/>
    <property type="project" value="UniProtKB-KW"/>
</dbReference>
<keyword evidence="3" id="KW-1185">Reference proteome</keyword>
<protein>
    <submittedName>
        <fullName evidence="2">Glycosyltransferase</fullName>
        <ecNumber evidence="2">2.4.-.-</ecNumber>
    </submittedName>
</protein>
<reference evidence="2 3" key="1">
    <citation type="submission" date="2024-03" db="EMBL/GenBank/DDBJ databases">
        <title>Human intestinal bacterial collection.</title>
        <authorList>
            <person name="Pauvert C."/>
            <person name="Hitch T.C.A."/>
            <person name="Clavel T."/>
        </authorList>
    </citation>
    <scope>NUCLEOTIDE SEQUENCE [LARGE SCALE GENOMIC DNA]</scope>
    <source>
        <strain evidence="2 3">CLA-AA-H255</strain>
    </source>
</reference>
<dbReference type="EC" id="2.4.-.-" evidence="2"/>
<sequence>MKVLFFQWDAFMQKGIEAALKELNIEYDTFYYTMKDWDNDSELESSLDRYIAVSKNVYDCVFSVNFSPVISDLCNRLKLPYISWVYDCPINIRRTEVLKNKCNTIYFFDRIQAQHYMENGVAGAKHLPLAADIDTFRPALAKDDNYACDVAFVGKLYKSDYSYISNYQDVYMKGYLEGIVETQQKLYGGYIIDDCINDNIMKHINENFANVSNGSYSVIKPEVTYALATEVTSRERVMALALLQNRCNVNLYSTDVDERLNNVNNRGYIDYYSQMPKAFYNAKINLNISLKIIQSGIPLRVLDVLACKGFLITNYQAEIMEYFTPGKDLVVYEDIKDLIAKVQYYLDNEDERLWIADNGYKKVKENFKVKDRIDSILRN</sequence>
<keyword evidence="2" id="KW-0328">Glycosyltransferase</keyword>
<dbReference type="Gene3D" id="3.40.50.2000">
    <property type="entry name" value="Glycogen Phosphorylase B"/>
    <property type="match status" value="1"/>
</dbReference>
<organism evidence="2 3">
    <name type="scientific">[Lactobacillus] rogosae</name>
    <dbReference type="NCBI Taxonomy" id="706562"/>
    <lineage>
        <taxon>Bacteria</taxon>
        <taxon>Bacillati</taxon>
        <taxon>Bacillota</taxon>
        <taxon>Clostridia</taxon>
        <taxon>Lachnospirales</taxon>
        <taxon>Lachnospiraceae</taxon>
        <taxon>Lachnospira</taxon>
    </lineage>
</organism>
<proteinExistence type="predicted"/>
<evidence type="ECO:0000313" key="3">
    <source>
        <dbReference type="Proteomes" id="UP001442364"/>
    </source>
</evidence>